<sequence>MSLTKIRIAPKTKKRFMDKIRELTNRSKSQSMNKRIKAINTYIVGWVGYYRLADTRSVFQALDEWLRRRLRMCYLKHGRNQRPKERN</sequence>
<proteinExistence type="predicted"/>
<gene>
    <name evidence="2" type="ORF">B0537_10820</name>
</gene>
<dbReference type="STRING" id="1833852.B0537_10820"/>
<accession>A0A1S6IXN2</accession>
<dbReference type="AlphaFoldDB" id="A0A1S6IXN2"/>
<feature type="domain" description="Group II intron maturase-specific" evidence="1">
    <location>
        <begin position="14"/>
        <end position="82"/>
    </location>
</feature>
<dbReference type="InterPro" id="IPR013597">
    <property type="entry name" value="Mat_intron_G2"/>
</dbReference>
<dbReference type="Pfam" id="PF08388">
    <property type="entry name" value="GIIM"/>
    <property type="match status" value="1"/>
</dbReference>
<dbReference type="KEGG" id="dfg:B0537_10820"/>
<reference evidence="2 3" key="1">
    <citation type="journal article" date="2016" name="Int. J. Syst. Evol. Microbiol.">
        <title>Desulfotomaculum ferrireducens sp. nov., a moderately thermophilic sulfate-reducing and dissimilatory Fe(III)-reducing bacterium isolated from compost.</title>
        <authorList>
            <person name="Yang G."/>
            <person name="Guo J."/>
            <person name="Zhuang L."/>
            <person name="Yuan Y."/>
            <person name="Zhou S."/>
        </authorList>
    </citation>
    <scope>NUCLEOTIDE SEQUENCE [LARGE SCALE GENOMIC DNA]</scope>
    <source>
        <strain evidence="2 3">GSS09</strain>
    </source>
</reference>
<evidence type="ECO:0000313" key="3">
    <source>
        <dbReference type="Proteomes" id="UP000189464"/>
    </source>
</evidence>
<protein>
    <recommendedName>
        <fullName evidence="1">Group II intron maturase-specific domain-containing protein</fullName>
    </recommendedName>
</protein>
<evidence type="ECO:0000259" key="1">
    <source>
        <dbReference type="Pfam" id="PF08388"/>
    </source>
</evidence>
<dbReference type="EMBL" id="CP019698">
    <property type="protein sequence ID" value="AQS59529.1"/>
    <property type="molecule type" value="Genomic_DNA"/>
</dbReference>
<name>A0A1S6IXN2_9FIRM</name>
<organism evidence="2 3">
    <name type="scientific">Desulforamulus ferrireducens</name>
    <dbReference type="NCBI Taxonomy" id="1833852"/>
    <lineage>
        <taxon>Bacteria</taxon>
        <taxon>Bacillati</taxon>
        <taxon>Bacillota</taxon>
        <taxon>Clostridia</taxon>
        <taxon>Eubacteriales</taxon>
        <taxon>Peptococcaceae</taxon>
        <taxon>Desulforamulus</taxon>
    </lineage>
</organism>
<evidence type="ECO:0000313" key="2">
    <source>
        <dbReference type="EMBL" id="AQS59529.1"/>
    </source>
</evidence>
<dbReference type="Proteomes" id="UP000189464">
    <property type="component" value="Chromosome"/>
</dbReference>
<keyword evidence="3" id="KW-1185">Reference proteome</keyword>